<name>A0ABY3RYJ2_9MICO</name>
<feature type="transmembrane region" description="Helical" evidence="2">
    <location>
        <begin position="40"/>
        <end position="68"/>
    </location>
</feature>
<dbReference type="Pfam" id="PF25231">
    <property type="entry name" value="DUF7847"/>
    <property type="match status" value="1"/>
</dbReference>
<dbReference type="EMBL" id="CP082781">
    <property type="protein sequence ID" value="UGS28054.1"/>
    <property type="molecule type" value="Genomic_DNA"/>
</dbReference>
<evidence type="ECO:0000313" key="5">
    <source>
        <dbReference type="Proteomes" id="UP001199642"/>
    </source>
</evidence>
<dbReference type="Proteomes" id="UP001199642">
    <property type="component" value="Chromosome"/>
</dbReference>
<keyword evidence="2" id="KW-0812">Transmembrane</keyword>
<organism evidence="4 5">
    <name type="scientific">Microbacterium resistens</name>
    <dbReference type="NCBI Taxonomy" id="156977"/>
    <lineage>
        <taxon>Bacteria</taxon>
        <taxon>Bacillati</taxon>
        <taxon>Actinomycetota</taxon>
        <taxon>Actinomycetes</taxon>
        <taxon>Micrococcales</taxon>
        <taxon>Microbacteriaceae</taxon>
        <taxon>Microbacterium</taxon>
    </lineage>
</organism>
<dbReference type="InterPro" id="IPR057169">
    <property type="entry name" value="DUF7847"/>
</dbReference>
<gene>
    <name evidence="4" type="ORF">K8F61_07810</name>
</gene>
<feature type="compositionally biased region" description="Pro residues" evidence="1">
    <location>
        <begin position="391"/>
        <end position="400"/>
    </location>
</feature>
<evidence type="ECO:0000256" key="2">
    <source>
        <dbReference type="SAM" id="Phobius"/>
    </source>
</evidence>
<keyword evidence="5" id="KW-1185">Reference proteome</keyword>
<evidence type="ECO:0000259" key="3">
    <source>
        <dbReference type="Pfam" id="PF25231"/>
    </source>
</evidence>
<feature type="transmembrane region" description="Helical" evidence="2">
    <location>
        <begin position="292"/>
        <end position="314"/>
    </location>
</feature>
<feature type="transmembrane region" description="Helical" evidence="2">
    <location>
        <begin position="233"/>
        <end position="254"/>
    </location>
</feature>
<protein>
    <recommendedName>
        <fullName evidence="3">DUF7847 domain-containing protein</fullName>
    </recommendedName>
</protein>
<feature type="transmembrane region" description="Helical" evidence="2">
    <location>
        <begin position="177"/>
        <end position="200"/>
    </location>
</feature>
<feature type="compositionally biased region" description="Pro residues" evidence="1">
    <location>
        <begin position="408"/>
        <end position="441"/>
    </location>
</feature>
<sequence length="462" mass="47256">MSGPTWTPAPRPGLIPLHPLGFGTLLGKAFAALRHNPKVLFGFAVVVQLVVVIVTAALLGAVMVGAFSRLNTLRQGSDEFLTILIGSTALVAVAGIAISLGSVAFSALVQGVVASDVAAAVLGDKATLGALWRRVRPVAWRLIGYALLLGVAVSALLLLLAAVTFGGIGALGGYSEASLAIATVVAILAFLGALPLGIWLNTKLLLVPSVLVLERATIRGAIVRSWRLTRGRFWVAFGVTALIGLIMGLAAQVVGMPASMLSSLFIPVIAPTGTNDASAIAGFVLAMLVPQLLIIVIQAIATVVQATGATLVYLDCRMRHEALDQDLLAAVERRQAGQDLGSDPFAVDPSRAVTAEYRPLQKTVWDSAAAPYPGPAPFPVGTPYPPAPGSVPPGSYPPAPGSFAPSGPSVPPYATPAPPAPAPAAPPAAPAPPVAPLPPTDDSPWAPRDGERRWTAPGSDGA</sequence>
<dbReference type="PANTHER" id="PTHR33133">
    <property type="entry name" value="OS08G0107100 PROTEIN-RELATED"/>
    <property type="match status" value="1"/>
</dbReference>
<reference evidence="4 5" key="1">
    <citation type="submission" date="2023-01" db="EMBL/GenBank/DDBJ databases">
        <title>Characterization of estradiol degrading bacteria Microbacterium sp. MZT7 and reveal degrading genes through genome analysis.</title>
        <authorList>
            <person name="Hao P."/>
            <person name="Gao Y."/>
        </authorList>
    </citation>
    <scope>NUCLEOTIDE SEQUENCE [LARGE SCALE GENOMIC DNA]</scope>
    <source>
        <strain evidence="4 5">MZT7</strain>
    </source>
</reference>
<evidence type="ECO:0000313" key="4">
    <source>
        <dbReference type="EMBL" id="UGS28054.1"/>
    </source>
</evidence>
<keyword evidence="2" id="KW-1133">Transmembrane helix</keyword>
<proteinExistence type="predicted"/>
<feature type="domain" description="DUF7847" evidence="3">
    <location>
        <begin position="26"/>
        <end position="313"/>
    </location>
</feature>
<evidence type="ECO:0000256" key="1">
    <source>
        <dbReference type="SAM" id="MobiDB-lite"/>
    </source>
</evidence>
<keyword evidence="2" id="KW-0472">Membrane</keyword>
<feature type="transmembrane region" description="Helical" evidence="2">
    <location>
        <begin position="142"/>
        <end position="171"/>
    </location>
</feature>
<feature type="region of interest" description="Disordered" evidence="1">
    <location>
        <begin position="391"/>
        <end position="462"/>
    </location>
</feature>
<dbReference type="PANTHER" id="PTHR33133:SF1">
    <property type="entry name" value="EXPRESSED PROTEIN-RELATED"/>
    <property type="match status" value="1"/>
</dbReference>
<accession>A0ABY3RYJ2</accession>
<feature type="transmembrane region" description="Helical" evidence="2">
    <location>
        <begin position="80"/>
        <end position="98"/>
    </location>
</feature>
<dbReference type="RefSeq" id="WP_231821252.1">
    <property type="nucleotide sequence ID" value="NZ_CP082781.1"/>
</dbReference>